<reference evidence="6" key="1">
    <citation type="journal article" date="2021" name="PeerJ">
        <title>Extensive microbial diversity within the chicken gut microbiome revealed by metagenomics and culture.</title>
        <authorList>
            <person name="Gilroy R."/>
            <person name="Ravi A."/>
            <person name="Getino M."/>
            <person name="Pursley I."/>
            <person name="Horton D.L."/>
            <person name="Alikhan N.F."/>
            <person name="Baker D."/>
            <person name="Gharbi K."/>
            <person name="Hall N."/>
            <person name="Watson M."/>
            <person name="Adriaenssens E.M."/>
            <person name="Foster-Nyarko E."/>
            <person name="Jarju S."/>
            <person name="Secka A."/>
            <person name="Antonio M."/>
            <person name="Oren A."/>
            <person name="Chaudhuri R.R."/>
            <person name="La Ragione R."/>
            <person name="Hildebrand F."/>
            <person name="Pallen M.J."/>
        </authorList>
    </citation>
    <scope>NUCLEOTIDE SEQUENCE</scope>
    <source>
        <strain evidence="6">ChiSjej1B19-5720</strain>
    </source>
</reference>
<dbReference type="InterPro" id="IPR027417">
    <property type="entry name" value="P-loop_NTPase"/>
</dbReference>
<dbReference type="Pfam" id="PF00005">
    <property type="entry name" value="ABC_tran"/>
    <property type="match status" value="1"/>
</dbReference>
<dbReference type="Proteomes" id="UP000823842">
    <property type="component" value="Unassembled WGS sequence"/>
</dbReference>
<protein>
    <submittedName>
        <fullName evidence="6">ABC transporter ATP-binding protein</fullName>
    </submittedName>
</protein>
<dbReference type="PANTHER" id="PTHR43335:SF2">
    <property type="entry name" value="ABC TRANSPORTER, ATP-BINDING PROTEIN"/>
    <property type="match status" value="1"/>
</dbReference>
<dbReference type="PANTHER" id="PTHR43335">
    <property type="entry name" value="ABC TRANSPORTER, ATP-BINDING PROTEIN"/>
    <property type="match status" value="1"/>
</dbReference>
<evidence type="ECO:0000313" key="7">
    <source>
        <dbReference type="Proteomes" id="UP000823842"/>
    </source>
</evidence>
<reference evidence="6" key="2">
    <citation type="submission" date="2021-04" db="EMBL/GenBank/DDBJ databases">
        <authorList>
            <person name="Gilroy R."/>
        </authorList>
    </citation>
    <scope>NUCLEOTIDE SEQUENCE</scope>
    <source>
        <strain evidence="6">ChiSjej1B19-5720</strain>
    </source>
</reference>
<dbReference type="InterPro" id="IPR017871">
    <property type="entry name" value="ABC_transporter-like_CS"/>
</dbReference>
<keyword evidence="3" id="KW-0547">Nucleotide-binding</keyword>
<dbReference type="EMBL" id="DWYZ01000173">
    <property type="protein sequence ID" value="HJB28950.1"/>
    <property type="molecule type" value="Genomic_DNA"/>
</dbReference>
<keyword evidence="2" id="KW-0813">Transport</keyword>
<accession>A0A9D2RXJ9</accession>
<proteinExistence type="inferred from homology"/>
<dbReference type="PROSITE" id="PS00211">
    <property type="entry name" value="ABC_TRANSPORTER_1"/>
    <property type="match status" value="1"/>
</dbReference>
<dbReference type="PROSITE" id="PS50893">
    <property type="entry name" value="ABC_TRANSPORTER_2"/>
    <property type="match status" value="1"/>
</dbReference>
<evidence type="ECO:0000259" key="5">
    <source>
        <dbReference type="PROSITE" id="PS50893"/>
    </source>
</evidence>
<comment type="similarity">
    <text evidence="1">Belongs to the ABC transporter superfamily.</text>
</comment>
<dbReference type="AlphaFoldDB" id="A0A9D2RXJ9"/>
<dbReference type="SMART" id="SM00382">
    <property type="entry name" value="AAA"/>
    <property type="match status" value="1"/>
</dbReference>
<dbReference type="SUPFAM" id="SSF52540">
    <property type="entry name" value="P-loop containing nucleoside triphosphate hydrolases"/>
    <property type="match status" value="1"/>
</dbReference>
<evidence type="ECO:0000313" key="6">
    <source>
        <dbReference type="EMBL" id="HJB28950.1"/>
    </source>
</evidence>
<sequence>MELIIDRLTKQYKNKIAVDRFSMKLTPGVYGLLGANGAGKTTLMRMLCGILKPTGGTVTFDGMDVSTEEYRRILGYLPQDFGYYPNFTGKDFVMYMAILKGMDKKQAKKRSEELLHIVGLGEMKDKKIKTYSGGMKQRLGIAQALLNRPKLIVLDEPTAGLDPKERVRFRDLIASLGEKNIVILSTHIVSDVEQIADKILLMKDGQLIFCGKKEEIHEGLEEFYLEQFQEDAERGGRHE</sequence>
<dbReference type="InterPro" id="IPR003593">
    <property type="entry name" value="AAA+_ATPase"/>
</dbReference>
<evidence type="ECO:0000256" key="1">
    <source>
        <dbReference type="ARBA" id="ARBA00005417"/>
    </source>
</evidence>
<dbReference type="Gene3D" id="3.40.50.300">
    <property type="entry name" value="P-loop containing nucleotide triphosphate hydrolases"/>
    <property type="match status" value="1"/>
</dbReference>
<name>A0A9D2RXJ9_9FIRM</name>
<dbReference type="InterPro" id="IPR003439">
    <property type="entry name" value="ABC_transporter-like_ATP-bd"/>
</dbReference>
<evidence type="ECO:0000256" key="2">
    <source>
        <dbReference type="ARBA" id="ARBA00022448"/>
    </source>
</evidence>
<comment type="caution">
    <text evidence="6">The sequence shown here is derived from an EMBL/GenBank/DDBJ whole genome shotgun (WGS) entry which is preliminary data.</text>
</comment>
<keyword evidence="4 6" id="KW-0067">ATP-binding</keyword>
<feature type="domain" description="ABC transporter" evidence="5">
    <location>
        <begin position="3"/>
        <end position="229"/>
    </location>
</feature>
<evidence type="ECO:0000256" key="4">
    <source>
        <dbReference type="ARBA" id="ARBA00022840"/>
    </source>
</evidence>
<gene>
    <name evidence="6" type="ORF">IAA06_09185</name>
</gene>
<dbReference type="CDD" id="cd03264">
    <property type="entry name" value="ABC_drug_resistance_like"/>
    <property type="match status" value="1"/>
</dbReference>
<dbReference type="GO" id="GO:0005524">
    <property type="term" value="F:ATP binding"/>
    <property type="evidence" value="ECO:0007669"/>
    <property type="project" value="UniProtKB-KW"/>
</dbReference>
<organism evidence="6 7">
    <name type="scientific">Candidatus Blautia faecavium</name>
    <dbReference type="NCBI Taxonomy" id="2838487"/>
    <lineage>
        <taxon>Bacteria</taxon>
        <taxon>Bacillati</taxon>
        <taxon>Bacillota</taxon>
        <taxon>Clostridia</taxon>
        <taxon>Lachnospirales</taxon>
        <taxon>Lachnospiraceae</taxon>
        <taxon>Blautia</taxon>
    </lineage>
</organism>
<evidence type="ECO:0000256" key="3">
    <source>
        <dbReference type="ARBA" id="ARBA00022741"/>
    </source>
</evidence>
<dbReference type="GO" id="GO:0016887">
    <property type="term" value="F:ATP hydrolysis activity"/>
    <property type="evidence" value="ECO:0007669"/>
    <property type="project" value="InterPro"/>
</dbReference>